<feature type="region of interest" description="Disordered" evidence="1">
    <location>
        <begin position="1"/>
        <end position="54"/>
    </location>
</feature>
<proteinExistence type="predicted"/>
<protein>
    <submittedName>
        <fullName evidence="2">Uncharacterized protein</fullName>
    </submittedName>
</protein>
<dbReference type="RefSeq" id="WP_253740476.1">
    <property type="nucleotide sequence ID" value="NZ_BAABKA010000033.1"/>
</dbReference>
<dbReference type="Proteomes" id="UP001139648">
    <property type="component" value="Unassembled WGS sequence"/>
</dbReference>
<dbReference type="EMBL" id="JAMZEB010000002">
    <property type="protein sequence ID" value="MCP2353971.1"/>
    <property type="molecule type" value="Genomic_DNA"/>
</dbReference>
<gene>
    <name evidence="2" type="ORF">HD597_000991</name>
</gene>
<keyword evidence="3" id="KW-1185">Reference proteome</keyword>
<name>A0A9X2GEM3_9ACTN</name>
<organism evidence="2 3">
    <name type="scientific">Nonomuraea thailandensis</name>
    <dbReference type="NCBI Taxonomy" id="1188745"/>
    <lineage>
        <taxon>Bacteria</taxon>
        <taxon>Bacillati</taxon>
        <taxon>Actinomycetota</taxon>
        <taxon>Actinomycetes</taxon>
        <taxon>Streptosporangiales</taxon>
        <taxon>Streptosporangiaceae</taxon>
        <taxon>Nonomuraea</taxon>
    </lineage>
</organism>
<accession>A0A9X2GEM3</accession>
<evidence type="ECO:0000313" key="3">
    <source>
        <dbReference type="Proteomes" id="UP001139648"/>
    </source>
</evidence>
<evidence type="ECO:0000256" key="1">
    <source>
        <dbReference type="SAM" id="MobiDB-lite"/>
    </source>
</evidence>
<dbReference type="AlphaFoldDB" id="A0A9X2GEM3"/>
<reference evidence="2" key="1">
    <citation type="submission" date="2022-06" db="EMBL/GenBank/DDBJ databases">
        <title>Sequencing the genomes of 1000 actinobacteria strains.</title>
        <authorList>
            <person name="Klenk H.-P."/>
        </authorList>
    </citation>
    <scope>NUCLEOTIDE SEQUENCE</scope>
    <source>
        <strain evidence="2">DSM 46694</strain>
    </source>
</reference>
<comment type="caution">
    <text evidence="2">The sequence shown here is derived from an EMBL/GenBank/DDBJ whole genome shotgun (WGS) entry which is preliminary data.</text>
</comment>
<sequence length="54" mass="5773">MGRHAKPHNPKEQAQESQEDSGADEHRPSKGRHAKDRQCRTPAGPAQSLSGSAG</sequence>
<evidence type="ECO:0000313" key="2">
    <source>
        <dbReference type="EMBL" id="MCP2353971.1"/>
    </source>
</evidence>